<comment type="caution">
    <text evidence="3">The sequence shown here is derived from an EMBL/GenBank/DDBJ whole genome shotgun (WGS) entry which is preliminary data.</text>
</comment>
<dbReference type="GO" id="GO:0005886">
    <property type="term" value="C:plasma membrane"/>
    <property type="evidence" value="ECO:0007669"/>
    <property type="project" value="TreeGrafter"/>
</dbReference>
<dbReference type="Gene3D" id="3.30.70.270">
    <property type="match status" value="1"/>
</dbReference>
<dbReference type="SUPFAM" id="SSF55073">
    <property type="entry name" value="Nucleotide cyclase"/>
    <property type="match status" value="1"/>
</dbReference>
<organism evidence="3 4">
    <name type="scientific">Herbihabitans rhizosphaerae</name>
    <dbReference type="NCBI Taxonomy" id="1872711"/>
    <lineage>
        <taxon>Bacteria</taxon>
        <taxon>Bacillati</taxon>
        <taxon>Actinomycetota</taxon>
        <taxon>Actinomycetes</taxon>
        <taxon>Pseudonocardiales</taxon>
        <taxon>Pseudonocardiaceae</taxon>
        <taxon>Herbihabitans</taxon>
    </lineage>
</organism>
<keyword evidence="1" id="KW-1133">Transmembrane helix</keyword>
<keyword evidence="4" id="KW-1185">Reference proteome</keyword>
<feature type="transmembrane region" description="Helical" evidence="1">
    <location>
        <begin position="187"/>
        <end position="218"/>
    </location>
</feature>
<evidence type="ECO:0000256" key="1">
    <source>
        <dbReference type="SAM" id="Phobius"/>
    </source>
</evidence>
<dbReference type="CDD" id="cd01949">
    <property type="entry name" value="GGDEF"/>
    <property type="match status" value="1"/>
</dbReference>
<evidence type="ECO:0000259" key="2">
    <source>
        <dbReference type="PROSITE" id="PS50887"/>
    </source>
</evidence>
<dbReference type="PANTHER" id="PTHR45138:SF9">
    <property type="entry name" value="DIGUANYLATE CYCLASE DGCM-RELATED"/>
    <property type="match status" value="1"/>
</dbReference>
<dbReference type="EMBL" id="SGWQ01000004">
    <property type="protein sequence ID" value="RZS39115.1"/>
    <property type="molecule type" value="Genomic_DNA"/>
</dbReference>
<feature type="transmembrane region" description="Helical" evidence="1">
    <location>
        <begin position="110"/>
        <end position="132"/>
    </location>
</feature>
<gene>
    <name evidence="3" type="ORF">EV193_104328</name>
</gene>
<evidence type="ECO:0000313" key="4">
    <source>
        <dbReference type="Proteomes" id="UP000294257"/>
    </source>
</evidence>
<feature type="transmembrane region" description="Helical" evidence="1">
    <location>
        <begin position="68"/>
        <end position="90"/>
    </location>
</feature>
<sequence length="404" mass="42698">MVVYCLTTAAAVVGLTTALLWSAAPTTSQLVLFVALAALGVLQAELGRHVERARRRLSGGPHVTMSSVWTFAAVLVLPPGLAGALTAILYLHLGLRSWYRLRRVPPFRTINNACCVILSCYAAAAVLFASGIDDMHSAIQSGWPGVLAVLGAMLAQFGVNAVAILPARNEIGRTPHELFGDWADNGLDLATLCVGVLNAVTLTTLPGLIVVALPLILLMHRVVLVGQLEAAVTRDEKTGVLSHTGWRAKAEGALIQVERKQADLGLLMIDLDHFKKVNDTYGHPAGDVILREAATAITRCVRDSNDAVGRFGGEEFVVALPNVSARTLGIIAERIRHEITQLAVPIQANGHPMVITGLSASIGASTWPHAASTLDALIASADVALYHAKDEGRNRVVQSQGSAG</sequence>
<dbReference type="AlphaFoldDB" id="A0A4Q7KRD8"/>
<keyword evidence="1" id="KW-0812">Transmembrane</keyword>
<proteinExistence type="predicted"/>
<dbReference type="FunFam" id="3.30.70.270:FF:000001">
    <property type="entry name" value="Diguanylate cyclase domain protein"/>
    <property type="match status" value="1"/>
</dbReference>
<dbReference type="Pfam" id="PF00990">
    <property type="entry name" value="GGDEF"/>
    <property type="match status" value="1"/>
</dbReference>
<dbReference type="RefSeq" id="WP_242613396.1">
    <property type="nucleotide sequence ID" value="NZ_SGWQ01000004.1"/>
</dbReference>
<dbReference type="GO" id="GO:0043709">
    <property type="term" value="P:cell adhesion involved in single-species biofilm formation"/>
    <property type="evidence" value="ECO:0007669"/>
    <property type="project" value="TreeGrafter"/>
</dbReference>
<dbReference type="PROSITE" id="PS50887">
    <property type="entry name" value="GGDEF"/>
    <property type="match status" value="1"/>
</dbReference>
<dbReference type="PANTHER" id="PTHR45138">
    <property type="entry name" value="REGULATORY COMPONENTS OF SENSORY TRANSDUCTION SYSTEM"/>
    <property type="match status" value="1"/>
</dbReference>
<dbReference type="NCBIfam" id="TIGR00254">
    <property type="entry name" value="GGDEF"/>
    <property type="match status" value="1"/>
</dbReference>
<dbReference type="InterPro" id="IPR000160">
    <property type="entry name" value="GGDEF_dom"/>
</dbReference>
<protein>
    <submittedName>
        <fullName evidence="3">Diguanylate cyclase (GGDEF)-like protein</fullName>
    </submittedName>
</protein>
<name>A0A4Q7KRD8_9PSEU</name>
<dbReference type="InterPro" id="IPR043128">
    <property type="entry name" value="Rev_trsase/Diguanyl_cyclase"/>
</dbReference>
<evidence type="ECO:0000313" key="3">
    <source>
        <dbReference type="EMBL" id="RZS39115.1"/>
    </source>
</evidence>
<keyword evidence="1" id="KW-0472">Membrane</keyword>
<dbReference type="InterPro" id="IPR050469">
    <property type="entry name" value="Diguanylate_Cyclase"/>
</dbReference>
<dbReference type="GO" id="GO:1902201">
    <property type="term" value="P:negative regulation of bacterial-type flagellum-dependent cell motility"/>
    <property type="evidence" value="ECO:0007669"/>
    <property type="project" value="TreeGrafter"/>
</dbReference>
<feature type="transmembrane region" description="Helical" evidence="1">
    <location>
        <begin position="144"/>
        <end position="167"/>
    </location>
</feature>
<dbReference type="SMART" id="SM00267">
    <property type="entry name" value="GGDEF"/>
    <property type="match status" value="1"/>
</dbReference>
<accession>A0A4Q7KRD8</accession>
<dbReference type="InterPro" id="IPR029787">
    <property type="entry name" value="Nucleotide_cyclase"/>
</dbReference>
<dbReference type="GO" id="GO:0052621">
    <property type="term" value="F:diguanylate cyclase activity"/>
    <property type="evidence" value="ECO:0007669"/>
    <property type="project" value="TreeGrafter"/>
</dbReference>
<reference evidence="3 4" key="1">
    <citation type="submission" date="2019-02" db="EMBL/GenBank/DDBJ databases">
        <title>Genomic Encyclopedia of Type Strains, Phase IV (KMG-IV): sequencing the most valuable type-strain genomes for metagenomic binning, comparative biology and taxonomic classification.</title>
        <authorList>
            <person name="Goeker M."/>
        </authorList>
    </citation>
    <scope>NUCLEOTIDE SEQUENCE [LARGE SCALE GENOMIC DNA]</scope>
    <source>
        <strain evidence="3 4">DSM 101727</strain>
    </source>
</reference>
<dbReference type="Proteomes" id="UP000294257">
    <property type="component" value="Unassembled WGS sequence"/>
</dbReference>
<feature type="domain" description="GGDEF" evidence="2">
    <location>
        <begin position="262"/>
        <end position="401"/>
    </location>
</feature>